<feature type="compositionally biased region" description="Basic and acidic residues" evidence="2">
    <location>
        <begin position="178"/>
        <end position="187"/>
    </location>
</feature>
<evidence type="ECO:0000256" key="2">
    <source>
        <dbReference type="SAM" id="MobiDB-lite"/>
    </source>
</evidence>
<feature type="non-terminal residue" evidence="4">
    <location>
        <position position="271"/>
    </location>
</feature>
<dbReference type="InterPro" id="IPR011011">
    <property type="entry name" value="Znf_FYVE_PHD"/>
</dbReference>
<accession>A0A8X6MI09</accession>
<dbReference type="GO" id="GO:0046872">
    <property type="term" value="F:metal ion binding"/>
    <property type="evidence" value="ECO:0007669"/>
    <property type="project" value="UniProtKB-KW"/>
</dbReference>
<dbReference type="Gene3D" id="3.30.40.10">
    <property type="entry name" value="Zinc/RING finger domain, C3HC4 (zinc finger)"/>
    <property type="match status" value="1"/>
</dbReference>
<feature type="compositionally biased region" description="Polar residues" evidence="2">
    <location>
        <begin position="154"/>
        <end position="167"/>
    </location>
</feature>
<proteinExistence type="predicted"/>
<feature type="domain" description="FYVE-type zinc finger" evidence="3">
    <location>
        <begin position="2"/>
        <end position="41"/>
    </location>
</feature>
<organism evidence="4 5">
    <name type="scientific">Trichonephila inaurata madagascariensis</name>
    <dbReference type="NCBI Taxonomy" id="2747483"/>
    <lineage>
        <taxon>Eukaryota</taxon>
        <taxon>Metazoa</taxon>
        <taxon>Ecdysozoa</taxon>
        <taxon>Arthropoda</taxon>
        <taxon>Chelicerata</taxon>
        <taxon>Arachnida</taxon>
        <taxon>Araneae</taxon>
        <taxon>Araneomorphae</taxon>
        <taxon>Entelegynae</taxon>
        <taxon>Araneoidea</taxon>
        <taxon>Nephilidae</taxon>
        <taxon>Trichonephila</taxon>
        <taxon>Trichonephila inaurata</taxon>
    </lineage>
</organism>
<dbReference type="Proteomes" id="UP000886998">
    <property type="component" value="Unassembled WGS sequence"/>
</dbReference>
<protein>
    <submittedName>
        <fullName evidence="4">Rab effector Noc2</fullName>
    </submittedName>
</protein>
<evidence type="ECO:0000256" key="1">
    <source>
        <dbReference type="ARBA" id="ARBA00022723"/>
    </source>
</evidence>
<comment type="caution">
    <text evidence="4">The sequence shown here is derived from an EMBL/GenBank/DDBJ whole genome shotgun (WGS) entry which is preliminary data.</text>
</comment>
<dbReference type="Pfam" id="PF02318">
    <property type="entry name" value="FYVE_2"/>
    <property type="match status" value="1"/>
</dbReference>
<name>A0A8X6MI09_9ARAC</name>
<evidence type="ECO:0000313" key="5">
    <source>
        <dbReference type="Proteomes" id="UP000886998"/>
    </source>
</evidence>
<dbReference type="GO" id="GO:0098793">
    <property type="term" value="C:presynapse"/>
    <property type="evidence" value="ECO:0007669"/>
    <property type="project" value="GOC"/>
</dbReference>
<feature type="compositionally biased region" description="Basic and acidic residues" evidence="2">
    <location>
        <begin position="241"/>
        <end position="257"/>
    </location>
</feature>
<dbReference type="InterPro" id="IPR013083">
    <property type="entry name" value="Znf_RING/FYVE/PHD"/>
</dbReference>
<feature type="compositionally biased region" description="Polar residues" evidence="2">
    <location>
        <begin position="120"/>
        <end position="140"/>
    </location>
</feature>
<evidence type="ECO:0000313" key="4">
    <source>
        <dbReference type="EMBL" id="GFS58057.1"/>
    </source>
</evidence>
<dbReference type="GO" id="GO:0006887">
    <property type="term" value="P:exocytosis"/>
    <property type="evidence" value="ECO:0007669"/>
    <property type="project" value="TreeGrafter"/>
</dbReference>
<dbReference type="AlphaFoldDB" id="A0A8X6MI09"/>
<sequence>AVCTKCGVDTLSAHKEPICLCKICAETRETWKKSGAWFYKGLPKYILPEKKTENSKYSTVASPSKSSEQNQSPQRSYNSWLQSKGKSASEKENTDSSDDELKSSRLAKRATVRKTYGDSVDNTESSGVMTPPADNSQGPSPTHLYSPAVLDSPRSPQQRDTSDFNRSPQHEGFSPYSKQDKRAEGERSQTPTATASHWYKPGPRRDVPEQEDYPERTYRGHSRKESQHSPVGRYRSMTGNDRFEETYEDKTSPEESSKKHRRFMKKKMRRK</sequence>
<dbReference type="PANTHER" id="PTHR45729">
    <property type="entry name" value="RABPHILIN, ISOFORM A"/>
    <property type="match status" value="1"/>
</dbReference>
<feature type="compositionally biased region" description="Basic and acidic residues" evidence="2">
    <location>
        <begin position="87"/>
        <end position="103"/>
    </location>
</feature>
<dbReference type="OrthoDB" id="270970at2759"/>
<feature type="region of interest" description="Disordered" evidence="2">
    <location>
        <begin position="51"/>
        <end position="271"/>
    </location>
</feature>
<keyword evidence="1" id="KW-0479">Metal-binding</keyword>
<reference evidence="4" key="1">
    <citation type="submission" date="2020-08" db="EMBL/GenBank/DDBJ databases">
        <title>Multicomponent nature underlies the extraordinary mechanical properties of spider dragline silk.</title>
        <authorList>
            <person name="Kono N."/>
            <person name="Nakamura H."/>
            <person name="Mori M."/>
            <person name="Yoshida Y."/>
            <person name="Ohtoshi R."/>
            <person name="Malay A.D."/>
            <person name="Moran D.A.P."/>
            <person name="Tomita M."/>
            <person name="Numata K."/>
            <person name="Arakawa K."/>
        </authorList>
    </citation>
    <scope>NUCLEOTIDE SEQUENCE</scope>
</reference>
<feature type="compositionally biased region" description="Basic residues" evidence="2">
    <location>
        <begin position="258"/>
        <end position="271"/>
    </location>
</feature>
<dbReference type="EMBL" id="BMAV01027301">
    <property type="protein sequence ID" value="GFS58057.1"/>
    <property type="molecule type" value="Genomic_DNA"/>
</dbReference>
<evidence type="ECO:0000259" key="3">
    <source>
        <dbReference type="Pfam" id="PF02318"/>
    </source>
</evidence>
<feature type="compositionally biased region" description="Basic and acidic residues" evidence="2">
    <location>
        <begin position="203"/>
        <end position="227"/>
    </location>
</feature>
<keyword evidence="5" id="KW-1185">Reference proteome</keyword>
<dbReference type="GO" id="GO:0061669">
    <property type="term" value="P:spontaneous neurotransmitter secretion"/>
    <property type="evidence" value="ECO:0007669"/>
    <property type="project" value="TreeGrafter"/>
</dbReference>
<gene>
    <name evidence="4" type="primary">X975_15835</name>
    <name evidence="4" type="ORF">TNIN_221071</name>
</gene>
<dbReference type="GO" id="GO:0017158">
    <property type="term" value="P:regulation of calcium ion-dependent exocytosis"/>
    <property type="evidence" value="ECO:0007669"/>
    <property type="project" value="TreeGrafter"/>
</dbReference>
<dbReference type="PANTHER" id="PTHR45729:SF6">
    <property type="entry name" value="RABPHILIN, ISOFORM A"/>
    <property type="match status" value="1"/>
</dbReference>
<dbReference type="InterPro" id="IPR043566">
    <property type="entry name" value="Rabphilin/DOC2/Noc2"/>
</dbReference>
<dbReference type="SUPFAM" id="SSF57903">
    <property type="entry name" value="FYVE/PHD zinc finger"/>
    <property type="match status" value="1"/>
</dbReference>
<dbReference type="InterPro" id="IPR041282">
    <property type="entry name" value="FYVE_2"/>
</dbReference>
<feature type="compositionally biased region" description="Polar residues" evidence="2">
    <location>
        <begin position="55"/>
        <end position="86"/>
    </location>
</feature>